<dbReference type="AlphaFoldDB" id="A0A226E8M9"/>
<keyword evidence="3" id="KW-1003">Cell membrane</keyword>
<evidence type="ECO:0000256" key="1">
    <source>
        <dbReference type="ARBA" id="ARBA00004651"/>
    </source>
</evidence>
<comment type="caution">
    <text evidence="12">The sequence shown here is derived from an EMBL/GenBank/DDBJ whole genome shotgun (WGS) entry which is preliminary data.</text>
</comment>
<dbReference type="InterPro" id="IPR052192">
    <property type="entry name" value="Insect_Ionotropic_Sensory_Rcpt"/>
</dbReference>
<feature type="chain" id="PRO_5012352865" evidence="10">
    <location>
        <begin position="21"/>
        <end position="663"/>
    </location>
</feature>
<evidence type="ECO:0000313" key="13">
    <source>
        <dbReference type="Proteomes" id="UP000198287"/>
    </source>
</evidence>
<evidence type="ECO:0000313" key="12">
    <source>
        <dbReference type="EMBL" id="OXA53658.1"/>
    </source>
</evidence>
<keyword evidence="8" id="KW-0325">Glycoprotein</keyword>
<comment type="similarity">
    <text evidence="2">Belongs to the glutamate-gated ion channel (TC 1.A.10.1) family.</text>
</comment>
<proteinExistence type="inferred from homology"/>
<comment type="subcellular location">
    <subcellularLocation>
        <location evidence="1">Cell membrane</location>
        <topology evidence="1">Multi-pass membrane protein</topology>
    </subcellularLocation>
</comment>
<evidence type="ECO:0000256" key="7">
    <source>
        <dbReference type="ARBA" id="ARBA00023170"/>
    </source>
</evidence>
<dbReference type="InterPro" id="IPR001320">
    <property type="entry name" value="Iontro_rcpt_C"/>
</dbReference>
<evidence type="ECO:0000256" key="3">
    <source>
        <dbReference type="ARBA" id="ARBA00022475"/>
    </source>
</evidence>
<evidence type="ECO:0000256" key="4">
    <source>
        <dbReference type="ARBA" id="ARBA00022692"/>
    </source>
</evidence>
<name>A0A226E8M9_FOLCA</name>
<dbReference type="Pfam" id="PF00060">
    <property type="entry name" value="Lig_chan"/>
    <property type="match status" value="1"/>
</dbReference>
<dbReference type="Gene3D" id="1.10.287.70">
    <property type="match status" value="1"/>
</dbReference>
<accession>A0A226E8M9</accession>
<feature type="signal peptide" evidence="10">
    <location>
        <begin position="1"/>
        <end position="20"/>
    </location>
</feature>
<organism evidence="12 13">
    <name type="scientific">Folsomia candida</name>
    <name type="common">Springtail</name>
    <dbReference type="NCBI Taxonomy" id="158441"/>
    <lineage>
        <taxon>Eukaryota</taxon>
        <taxon>Metazoa</taxon>
        <taxon>Ecdysozoa</taxon>
        <taxon>Arthropoda</taxon>
        <taxon>Hexapoda</taxon>
        <taxon>Collembola</taxon>
        <taxon>Entomobryomorpha</taxon>
        <taxon>Isotomoidea</taxon>
        <taxon>Isotomidae</taxon>
        <taxon>Proisotominae</taxon>
        <taxon>Folsomia</taxon>
    </lineage>
</organism>
<evidence type="ECO:0000256" key="2">
    <source>
        <dbReference type="ARBA" id="ARBA00008685"/>
    </source>
</evidence>
<evidence type="ECO:0000256" key="5">
    <source>
        <dbReference type="ARBA" id="ARBA00022989"/>
    </source>
</evidence>
<keyword evidence="10" id="KW-0732">Signal</keyword>
<gene>
    <name evidence="12" type="ORF">Fcan01_10629</name>
</gene>
<dbReference type="GO" id="GO:0005886">
    <property type="term" value="C:plasma membrane"/>
    <property type="evidence" value="ECO:0007669"/>
    <property type="project" value="UniProtKB-SubCell"/>
</dbReference>
<feature type="transmembrane region" description="Helical" evidence="9">
    <location>
        <begin position="372"/>
        <end position="392"/>
    </location>
</feature>
<dbReference type="PANTHER" id="PTHR42643">
    <property type="entry name" value="IONOTROPIC RECEPTOR 20A-RELATED"/>
    <property type="match status" value="1"/>
</dbReference>
<dbReference type="PANTHER" id="PTHR42643:SF24">
    <property type="entry name" value="IONOTROPIC RECEPTOR 60A"/>
    <property type="match status" value="1"/>
</dbReference>
<dbReference type="EMBL" id="LNIX01000005">
    <property type="protein sequence ID" value="OXA53658.1"/>
    <property type="molecule type" value="Genomic_DNA"/>
</dbReference>
<evidence type="ECO:0000259" key="11">
    <source>
        <dbReference type="Pfam" id="PF00060"/>
    </source>
</evidence>
<keyword evidence="13" id="KW-1185">Reference proteome</keyword>
<keyword evidence="6 9" id="KW-0472">Membrane</keyword>
<sequence>MTRRILEIIVCLHISALCSTWEVSCTENFNVVIGAKLLKILKYVGQSKVIQSVAWKRNYNCALPHFGSLQVFTPMQISCLQEERHGDPQWIVEELVGRYNPAKQRKIILLDISTLNLILTKDQIKIQLFNSVTILIQDTPQLLPNIRNLVGNFWSERTFLLTLTNIFQLCHFCQEFTHHHVWENLKISPKMSPLDNKFRKNFHHAALFVRNALTGNATSAELDSLKTFSKNQIKLKLRAFLSTQIQIFLNTSIHFLQNGQEHSFETIYFYTLFRPGFNYQRQQVFSFGERKEIKFLTRRKVRDFDWNWVQGPYDAEVWICFCVTFLITMMLMNLILKFEPSRRNKHDIVHTFLLMLRIVLEQHLEQLPSRKTFFRVAFATWLIFCLVITEAYRGEFMGTFVQQRYLEVPKSVEDLENFYTSGTRFKTDNNGTKLTSNVVVLFQEDPRNLSKHRTILETLERGNIVTNYEDLFQRLYVKGDSLIEDSIVLESILSIESKEKFELSEDIVSTDIFNFIEKNVFTRYISNILQLCVETGFVQSKTKSEVGEMVGQAKRVIKGLLRQIGRGQDAENGGKRIILTFAHCKTFFILMFIFYSGSLVIFVVERRRYCVIEGGEISGNFTDKRGYSRRVYRPHKNFCTRIRLRVMIWYISIFREYPQWADC</sequence>
<feature type="transmembrane region" description="Helical" evidence="9">
    <location>
        <begin position="315"/>
        <end position="336"/>
    </location>
</feature>
<protein>
    <submittedName>
        <fullName evidence="12">Glutamate receptor</fullName>
    </submittedName>
</protein>
<keyword evidence="5 9" id="KW-1133">Transmembrane helix</keyword>
<dbReference type="GO" id="GO:0050906">
    <property type="term" value="P:detection of stimulus involved in sensory perception"/>
    <property type="evidence" value="ECO:0007669"/>
    <property type="project" value="UniProtKB-ARBA"/>
</dbReference>
<feature type="domain" description="Ionotropic glutamate receptor C-terminal" evidence="11">
    <location>
        <begin position="315"/>
        <end position="438"/>
    </location>
</feature>
<evidence type="ECO:0000256" key="9">
    <source>
        <dbReference type="SAM" id="Phobius"/>
    </source>
</evidence>
<evidence type="ECO:0000256" key="6">
    <source>
        <dbReference type="ARBA" id="ARBA00023136"/>
    </source>
</evidence>
<evidence type="ECO:0000256" key="8">
    <source>
        <dbReference type="ARBA" id="ARBA00023180"/>
    </source>
</evidence>
<keyword evidence="7 12" id="KW-0675">Receptor</keyword>
<feature type="transmembrane region" description="Helical" evidence="9">
    <location>
        <begin position="586"/>
        <end position="604"/>
    </location>
</feature>
<dbReference type="GO" id="GO:0015276">
    <property type="term" value="F:ligand-gated monoatomic ion channel activity"/>
    <property type="evidence" value="ECO:0007669"/>
    <property type="project" value="InterPro"/>
</dbReference>
<keyword evidence="4 9" id="KW-0812">Transmembrane</keyword>
<evidence type="ECO:0000256" key="10">
    <source>
        <dbReference type="SAM" id="SignalP"/>
    </source>
</evidence>
<dbReference type="Proteomes" id="UP000198287">
    <property type="component" value="Unassembled WGS sequence"/>
</dbReference>
<reference evidence="12 13" key="1">
    <citation type="submission" date="2015-12" db="EMBL/GenBank/DDBJ databases">
        <title>The genome of Folsomia candida.</title>
        <authorList>
            <person name="Faddeeva A."/>
            <person name="Derks M.F."/>
            <person name="Anvar Y."/>
            <person name="Smit S."/>
            <person name="Van Straalen N."/>
            <person name="Roelofs D."/>
        </authorList>
    </citation>
    <scope>NUCLEOTIDE SEQUENCE [LARGE SCALE GENOMIC DNA]</scope>
    <source>
        <strain evidence="12 13">VU population</strain>
        <tissue evidence="12">Whole body</tissue>
    </source>
</reference>